<reference evidence="1 2" key="1">
    <citation type="submission" date="2018-06" db="EMBL/GenBank/DDBJ databases">
        <title>A transcriptomic atlas of mushroom development highlights an independent origin of complex multicellularity.</title>
        <authorList>
            <consortium name="DOE Joint Genome Institute"/>
            <person name="Krizsan K."/>
            <person name="Almasi E."/>
            <person name="Merenyi Z."/>
            <person name="Sahu N."/>
            <person name="Viragh M."/>
            <person name="Koszo T."/>
            <person name="Mondo S."/>
            <person name="Kiss B."/>
            <person name="Balint B."/>
            <person name="Kues U."/>
            <person name="Barry K."/>
            <person name="Hegedus J.C."/>
            <person name="Henrissat B."/>
            <person name="Johnson J."/>
            <person name="Lipzen A."/>
            <person name="Ohm R."/>
            <person name="Nagy I."/>
            <person name="Pangilinan J."/>
            <person name="Yan J."/>
            <person name="Xiong Y."/>
            <person name="Grigoriev I.V."/>
            <person name="Hibbett D.S."/>
            <person name="Nagy L.G."/>
        </authorList>
    </citation>
    <scope>NUCLEOTIDE SEQUENCE [LARGE SCALE GENOMIC DNA]</scope>
    <source>
        <strain evidence="1 2">SZMC22713</strain>
    </source>
</reference>
<evidence type="ECO:0000313" key="2">
    <source>
        <dbReference type="Proteomes" id="UP000294933"/>
    </source>
</evidence>
<sequence>MQYDSDVIHGMHATCTPHPGKVTELTVDITAFTTALCRRSFSACCSICTLSVLSFSSRTIKTQEMHLQFMRGPIYRATLVQMHRRRWRVVHVYRWRRTEKRDRWRRRNRRNRYSARRWDGRLRWLYHITSETGFRSSRRRRRSRP</sequence>
<dbReference type="VEuPathDB" id="FungiDB:BD410DRAFT_387499"/>
<accession>A0A4Y7PEG3</accession>
<proteinExistence type="predicted"/>
<name>A0A4Y7PEG3_9AGAM</name>
<dbReference type="Proteomes" id="UP000294933">
    <property type="component" value="Unassembled WGS sequence"/>
</dbReference>
<dbReference type="AlphaFoldDB" id="A0A4Y7PEG3"/>
<protein>
    <submittedName>
        <fullName evidence="1">Uncharacterized protein</fullName>
    </submittedName>
</protein>
<dbReference type="EMBL" id="ML170514">
    <property type="protein sequence ID" value="TDL13636.1"/>
    <property type="molecule type" value="Genomic_DNA"/>
</dbReference>
<evidence type="ECO:0000313" key="1">
    <source>
        <dbReference type="EMBL" id="TDL13636.1"/>
    </source>
</evidence>
<keyword evidence="2" id="KW-1185">Reference proteome</keyword>
<organism evidence="1 2">
    <name type="scientific">Rickenella mellea</name>
    <dbReference type="NCBI Taxonomy" id="50990"/>
    <lineage>
        <taxon>Eukaryota</taxon>
        <taxon>Fungi</taxon>
        <taxon>Dikarya</taxon>
        <taxon>Basidiomycota</taxon>
        <taxon>Agaricomycotina</taxon>
        <taxon>Agaricomycetes</taxon>
        <taxon>Hymenochaetales</taxon>
        <taxon>Rickenellaceae</taxon>
        <taxon>Rickenella</taxon>
    </lineage>
</organism>
<gene>
    <name evidence="1" type="ORF">BD410DRAFT_387499</name>
</gene>